<dbReference type="GO" id="GO:0005744">
    <property type="term" value="C:TIM23 mitochondrial import inner membrane translocase complex"/>
    <property type="evidence" value="ECO:0007669"/>
    <property type="project" value="UniProtKB-UniRule"/>
</dbReference>
<feature type="compositionally biased region" description="Polar residues" evidence="2">
    <location>
        <begin position="238"/>
        <end position="248"/>
    </location>
</feature>
<dbReference type="FunFam" id="3.40.50.1000:FF:000257">
    <property type="entry name" value="Haloacid dehalogenase-like hydrolase (HAD) superfamily protein"/>
    <property type="match status" value="1"/>
</dbReference>
<keyword evidence="1" id="KW-0653">Protein transport</keyword>
<feature type="compositionally biased region" description="Low complexity" evidence="2">
    <location>
        <begin position="12"/>
        <end position="32"/>
    </location>
</feature>
<gene>
    <name evidence="4" type="ORF">NE237_019613</name>
</gene>
<feature type="region of interest" description="Disordered" evidence="2">
    <location>
        <begin position="1"/>
        <end position="48"/>
    </location>
</feature>
<evidence type="ECO:0000313" key="4">
    <source>
        <dbReference type="EMBL" id="KAJ4959703.1"/>
    </source>
</evidence>
<keyword evidence="1" id="KW-0813">Transport</keyword>
<keyword evidence="1" id="KW-0496">Mitochondrion</keyword>
<comment type="subcellular location">
    <subcellularLocation>
        <location evidence="1">Mitochondrion inner membrane</location>
        <topology evidence="1">Single-pass membrane protein</topology>
    </subcellularLocation>
</comment>
<dbReference type="PROSITE" id="PS50969">
    <property type="entry name" value="FCP1"/>
    <property type="match status" value="1"/>
</dbReference>
<feature type="region of interest" description="Disordered" evidence="2">
    <location>
        <begin position="238"/>
        <end position="275"/>
    </location>
</feature>
<reference evidence="4" key="1">
    <citation type="journal article" date="2023" name="Plant J.">
        <title>The genome of the king protea, Protea cynaroides.</title>
        <authorList>
            <person name="Chang J."/>
            <person name="Duong T.A."/>
            <person name="Schoeman C."/>
            <person name="Ma X."/>
            <person name="Roodt D."/>
            <person name="Barker N."/>
            <person name="Li Z."/>
            <person name="Van de Peer Y."/>
            <person name="Mizrachi E."/>
        </authorList>
    </citation>
    <scope>NUCLEOTIDE SEQUENCE</scope>
    <source>
        <tissue evidence="4">Young leaves</tissue>
    </source>
</reference>
<dbReference type="PANTHER" id="PTHR12210">
    <property type="entry name" value="DULLARD PROTEIN PHOSPHATASE"/>
    <property type="match status" value="1"/>
</dbReference>
<sequence length="596" mass="67083">MEPDKMIETVQNSSVGEVSVSWSGNSLSSEGSKGNHKRNNRETKGELHEVHRSVRELGISGETTLEEFQNISCPESKLARVKLVGEGNSLQVVPNSSFRDISVNHTYSELASEGNARSIVVKKVKEIIHGNGVPEVKEMSMLGLNTSGEHLTMENQDELSKNQKNVKEHESSARQSVEEFSTYHDKGEIFSWETGNIKERVPGSLLDLTHEQSNSSQSCRQGFNTTLKSVDNIFIGESSTNYADTNPGPSKGVQKKKKKVEPAVHESTSNPLPTQLEQGNEEIVSELEQVTERCHILSKGNLEVSTTECKMEEILPFSCDGNVLKHVSVGSINKEEYILEKLPSLSEISPGGTRRKLLILDLNGLLVDIVPFAPSGYTVDAKIAFKSLFKRPFCGDFLKFCFERFEVGVWSSRNKRNVDSVVDFLMGDMRHKLLFCWDQSHCTETGFRTIENKKKPLVLKELKKLWDKHDPNLPWEKGEYNESNTLLVDDSPYKALCNPQHTAIFPYPFTYWDRNDDFLGPGGDLRRYLEALAMSEDVQKYVEEHPFGQHAITSKDPSWDFYLKVIGTKMDDVQPEDNVDSSSLTSRQEAYSLSSK</sequence>
<comment type="caution">
    <text evidence="4">The sequence shown here is derived from an EMBL/GenBank/DDBJ whole genome shotgun (WGS) entry which is preliminary data.</text>
</comment>
<accession>A0A9Q0K342</accession>
<dbReference type="Proteomes" id="UP001141806">
    <property type="component" value="Unassembled WGS sequence"/>
</dbReference>
<dbReference type="Gene3D" id="3.40.50.1000">
    <property type="entry name" value="HAD superfamily/HAD-like"/>
    <property type="match status" value="1"/>
</dbReference>
<dbReference type="Pfam" id="PF03031">
    <property type="entry name" value="NIF"/>
    <property type="match status" value="1"/>
</dbReference>
<keyword evidence="1" id="KW-0809">Transit peptide</keyword>
<evidence type="ECO:0000313" key="5">
    <source>
        <dbReference type="Proteomes" id="UP001141806"/>
    </source>
</evidence>
<feature type="domain" description="FCP1 homology" evidence="3">
    <location>
        <begin position="351"/>
        <end position="532"/>
    </location>
</feature>
<evidence type="ECO:0000259" key="3">
    <source>
        <dbReference type="PROSITE" id="PS50969"/>
    </source>
</evidence>
<comment type="subunit">
    <text evidence="1">Component of the TIM23 complex.</text>
</comment>
<dbReference type="SUPFAM" id="SSF56784">
    <property type="entry name" value="HAD-like"/>
    <property type="match status" value="1"/>
</dbReference>
<protein>
    <recommendedName>
        <fullName evidence="1">Mitochondrial import inner membrane translocase subunit TIM50</fullName>
    </recommendedName>
</protein>
<name>A0A9Q0K342_9MAGN</name>
<dbReference type="OrthoDB" id="1711508at2759"/>
<evidence type="ECO:0000256" key="1">
    <source>
        <dbReference type="RuleBase" id="RU365079"/>
    </source>
</evidence>
<keyword evidence="5" id="KW-1185">Reference proteome</keyword>
<keyword evidence="1" id="KW-0811">Translocation</keyword>
<dbReference type="AlphaFoldDB" id="A0A9Q0K342"/>
<dbReference type="InterPro" id="IPR004274">
    <property type="entry name" value="FCP1_dom"/>
</dbReference>
<dbReference type="InterPro" id="IPR050365">
    <property type="entry name" value="TIM50"/>
</dbReference>
<feature type="compositionally biased region" description="Polar residues" evidence="2">
    <location>
        <begin position="580"/>
        <end position="596"/>
    </location>
</feature>
<feature type="compositionally biased region" description="Polar residues" evidence="2">
    <location>
        <begin position="266"/>
        <end position="275"/>
    </location>
</feature>
<comment type="similarity">
    <text evidence="1">Belongs to the TIM50 family.</text>
</comment>
<proteinExistence type="inferred from homology"/>
<organism evidence="4 5">
    <name type="scientific">Protea cynaroides</name>
    <dbReference type="NCBI Taxonomy" id="273540"/>
    <lineage>
        <taxon>Eukaryota</taxon>
        <taxon>Viridiplantae</taxon>
        <taxon>Streptophyta</taxon>
        <taxon>Embryophyta</taxon>
        <taxon>Tracheophyta</taxon>
        <taxon>Spermatophyta</taxon>
        <taxon>Magnoliopsida</taxon>
        <taxon>Proteales</taxon>
        <taxon>Proteaceae</taxon>
        <taxon>Protea</taxon>
    </lineage>
</organism>
<comment type="function">
    <text evidence="1">Essential component of the TIM23 complex, a complex that mediates the translocation of transit peptide-containing proteins across the mitochondrial inner membrane.</text>
</comment>
<dbReference type="SMART" id="SM00577">
    <property type="entry name" value="CPDc"/>
    <property type="match status" value="1"/>
</dbReference>
<dbReference type="EMBL" id="JAMYWD010000009">
    <property type="protein sequence ID" value="KAJ4959703.1"/>
    <property type="molecule type" value="Genomic_DNA"/>
</dbReference>
<dbReference type="InterPro" id="IPR023214">
    <property type="entry name" value="HAD_sf"/>
</dbReference>
<dbReference type="GO" id="GO:0015031">
    <property type="term" value="P:protein transport"/>
    <property type="evidence" value="ECO:0007669"/>
    <property type="project" value="UniProtKB-KW"/>
</dbReference>
<evidence type="ECO:0000256" key="2">
    <source>
        <dbReference type="SAM" id="MobiDB-lite"/>
    </source>
</evidence>
<feature type="region of interest" description="Disordered" evidence="2">
    <location>
        <begin position="573"/>
        <end position="596"/>
    </location>
</feature>
<dbReference type="InterPro" id="IPR036412">
    <property type="entry name" value="HAD-like_sf"/>
</dbReference>